<evidence type="ECO:0000313" key="2">
    <source>
        <dbReference type="Proteomes" id="UP000008905"/>
    </source>
</evidence>
<keyword evidence="2" id="KW-1185">Reference proteome</keyword>
<dbReference type="OrthoDB" id="19696at10239"/>
<reference evidence="1 2" key="1">
    <citation type="journal article" date="2012" name="J. Virol.">
        <title>Complete Genome Sequences of 138 Mycobacteriophages.</title>
        <authorList>
            <consortium name="the Science Education Alliance Phage Hunters Advancing Genomics and Evolutionary Science Program"/>
            <consortium name="the KwaZulu-Natal Research Institute for Tuberculosis and HIV Mycobacterial Genetics Course Students"/>
            <consortium name="the Phage Hunters Integrating Research and Education Program"/>
            <person name="Hatfull G.F."/>
        </authorList>
    </citation>
    <scope>NUCLEOTIDE SEQUENCE [LARGE SCALE GENOMIC DNA]</scope>
</reference>
<protein>
    <recommendedName>
        <fullName evidence="3">Minor tail protein</fullName>
    </recommendedName>
</protein>
<evidence type="ECO:0000313" key="1">
    <source>
        <dbReference type="EMBL" id="AEL20129.1"/>
    </source>
</evidence>
<name>G1JTT0_9CAUD</name>
<evidence type="ECO:0008006" key="3">
    <source>
        <dbReference type="Google" id="ProtNLM"/>
    </source>
</evidence>
<accession>G1JTT0</accession>
<dbReference type="KEGG" id="vg:18562031"/>
<sequence>MSMWIELGVAVVSGGAATQVLTAVFNRRVNRKVEQKTDNEAAQAIAVAAVTLVAPLEERLSRLEQQHTLALTYIRSLWSWIDLHLPGRTPPAPPDQLRL</sequence>
<dbReference type="RefSeq" id="YP_009014198.1">
    <property type="nucleotide sequence ID" value="NC_023710.1"/>
</dbReference>
<proteinExistence type="predicted"/>
<organism evidence="1 2">
    <name type="scientific">Mycobacterium phage RidgeCB</name>
    <dbReference type="NCBI Taxonomy" id="1071506"/>
    <lineage>
        <taxon>Viruses</taxon>
        <taxon>Duplodnaviria</taxon>
        <taxon>Heunggongvirae</taxon>
        <taxon>Uroviricota</taxon>
        <taxon>Caudoviricetes</taxon>
        <taxon>Fromanvirus</taxon>
        <taxon>Fromanvirus ridgecb</taxon>
    </lineage>
</organism>
<dbReference type="EMBL" id="JN398369">
    <property type="protein sequence ID" value="AEL20129.1"/>
    <property type="molecule type" value="Genomic_DNA"/>
</dbReference>
<dbReference type="GeneID" id="18562031"/>
<gene>
    <name evidence="1" type="primary">30</name>
    <name evidence="1" type="ORF">RIDGECB_30</name>
</gene>
<dbReference type="Proteomes" id="UP000008905">
    <property type="component" value="Segment"/>
</dbReference>